<accession>A0A9W9X9X2</accession>
<dbReference type="EMBL" id="JAPWDO010000001">
    <property type="protein sequence ID" value="KAJ5487119.1"/>
    <property type="molecule type" value="Genomic_DNA"/>
</dbReference>
<gene>
    <name evidence="1" type="ORF">N7530_001419</name>
</gene>
<keyword evidence="2" id="KW-1185">Reference proteome</keyword>
<dbReference type="Proteomes" id="UP001147760">
    <property type="component" value="Unassembled WGS sequence"/>
</dbReference>
<dbReference type="AlphaFoldDB" id="A0A9W9X9X2"/>
<organism evidence="1 2">
    <name type="scientific">Penicillium desertorum</name>
    <dbReference type="NCBI Taxonomy" id="1303715"/>
    <lineage>
        <taxon>Eukaryota</taxon>
        <taxon>Fungi</taxon>
        <taxon>Dikarya</taxon>
        <taxon>Ascomycota</taxon>
        <taxon>Pezizomycotina</taxon>
        <taxon>Eurotiomycetes</taxon>
        <taxon>Eurotiomycetidae</taxon>
        <taxon>Eurotiales</taxon>
        <taxon>Aspergillaceae</taxon>
        <taxon>Penicillium</taxon>
    </lineage>
</organism>
<reference evidence="1" key="2">
    <citation type="journal article" date="2023" name="IMA Fungus">
        <title>Comparative genomic study of the Penicillium genus elucidates a diverse pangenome and 15 lateral gene transfer events.</title>
        <authorList>
            <person name="Petersen C."/>
            <person name="Sorensen T."/>
            <person name="Nielsen M.R."/>
            <person name="Sondergaard T.E."/>
            <person name="Sorensen J.L."/>
            <person name="Fitzpatrick D.A."/>
            <person name="Frisvad J.C."/>
            <person name="Nielsen K.L."/>
        </authorList>
    </citation>
    <scope>NUCLEOTIDE SEQUENCE</scope>
    <source>
        <strain evidence="1">IBT 17660</strain>
    </source>
</reference>
<proteinExistence type="predicted"/>
<comment type="caution">
    <text evidence="1">The sequence shown here is derived from an EMBL/GenBank/DDBJ whole genome shotgun (WGS) entry which is preliminary data.</text>
</comment>
<evidence type="ECO:0000313" key="2">
    <source>
        <dbReference type="Proteomes" id="UP001147760"/>
    </source>
</evidence>
<sequence>MVVVEIAILETRRKLLQDIRLWLDPARGKVNVVIAIEANPAGPIITIDKYEWDQANGQPTLSHVESR</sequence>
<protein>
    <submittedName>
        <fullName evidence="1">Uncharacterized protein</fullName>
    </submittedName>
</protein>
<name>A0A9W9X9X2_9EURO</name>
<reference evidence="1" key="1">
    <citation type="submission" date="2022-12" db="EMBL/GenBank/DDBJ databases">
        <authorList>
            <person name="Petersen C."/>
        </authorList>
    </citation>
    <scope>NUCLEOTIDE SEQUENCE</scope>
    <source>
        <strain evidence="1">IBT 17660</strain>
    </source>
</reference>
<evidence type="ECO:0000313" key="1">
    <source>
        <dbReference type="EMBL" id="KAJ5487119.1"/>
    </source>
</evidence>